<evidence type="ECO:0000256" key="3">
    <source>
        <dbReference type="ARBA" id="ARBA00022676"/>
    </source>
</evidence>
<feature type="transmembrane region" description="Helical" evidence="9">
    <location>
        <begin position="206"/>
        <end position="222"/>
    </location>
</feature>
<evidence type="ECO:0000256" key="6">
    <source>
        <dbReference type="ARBA" id="ARBA00022989"/>
    </source>
</evidence>
<dbReference type="GO" id="GO:0016763">
    <property type="term" value="F:pentosyltransferase activity"/>
    <property type="evidence" value="ECO:0007669"/>
    <property type="project" value="TreeGrafter"/>
</dbReference>
<feature type="transmembrane region" description="Helical" evidence="9">
    <location>
        <begin position="293"/>
        <end position="313"/>
    </location>
</feature>
<keyword evidence="2" id="KW-1003">Cell membrane</keyword>
<comment type="subcellular location">
    <subcellularLocation>
        <location evidence="1">Cell membrane</location>
        <topology evidence="1">Multi-pass membrane protein</topology>
    </subcellularLocation>
</comment>
<dbReference type="GO" id="GO:0009103">
    <property type="term" value="P:lipopolysaccharide biosynthetic process"/>
    <property type="evidence" value="ECO:0007669"/>
    <property type="project" value="UniProtKB-ARBA"/>
</dbReference>
<evidence type="ECO:0000256" key="2">
    <source>
        <dbReference type="ARBA" id="ARBA00022475"/>
    </source>
</evidence>
<protein>
    <recommendedName>
        <fullName evidence="10">Glycosyltransferase RgtA/B/C/D-like domain-containing protein</fullName>
    </recommendedName>
</protein>
<dbReference type="PANTHER" id="PTHR33908">
    <property type="entry name" value="MANNOSYLTRANSFERASE YKCB-RELATED"/>
    <property type="match status" value="1"/>
</dbReference>
<evidence type="ECO:0000259" key="10">
    <source>
        <dbReference type="Pfam" id="PF13231"/>
    </source>
</evidence>
<evidence type="ECO:0000256" key="5">
    <source>
        <dbReference type="ARBA" id="ARBA00022692"/>
    </source>
</evidence>
<feature type="transmembrane region" description="Helical" evidence="9">
    <location>
        <begin position="135"/>
        <end position="153"/>
    </location>
</feature>
<dbReference type="RefSeq" id="WP_235293141.1">
    <property type="nucleotide sequence ID" value="NZ_BSOH01000005.1"/>
</dbReference>
<gene>
    <name evidence="11" type="ORF">GCM10007940_09530</name>
</gene>
<keyword evidence="5 9" id="KW-0812">Transmembrane</keyword>
<dbReference type="Proteomes" id="UP001156666">
    <property type="component" value="Unassembled WGS sequence"/>
</dbReference>
<reference evidence="11" key="1">
    <citation type="journal article" date="2014" name="Int. J. Syst. Evol. Microbiol.">
        <title>Complete genome sequence of Corynebacterium casei LMG S-19264T (=DSM 44701T), isolated from a smear-ripened cheese.</title>
        <authorList>
            <consortium name="US DOE Joint Genome Institute (JGI-PGF)"/>
            <person name="Walter F."/>
            <person name="Albersmeier A."/>
            <person name="Kalinowski J."/>
            <person name="Ruckert C."/>
        </authorList>
    </citation>
    <scope>NUCLEOTIDE SEQUENCE</scope>
    <source>
        <strain evidence="11">NBRC 108769</strain>
    </source>
</reference>
<dbReference type="InterPro" id="IPR050297">
    <property type="entry name" value="LipidA_mod_glycosyltrf_83"/>
</dbReference>
<feature type="transmembrane region" description="Helical" evidence="9">
    <location>
        <begin position="159"/>
        <end position="178"/>
    </location>
</feature>
<dbReference type="GO" id="GO:0005886">
    <property type="term" value="C:plasma membrane"/>
    <property type="evidence" value="ECO:0007669"/>
    <property type="project" value="UniProtKB-SubCell"/>
</dbReference>
<name>A0AA37SPE7_9BACT</name>
<comment type="caution">
    <text evidence="11">The sequence shown here is derived from an EMBL/GenBank/DDBJ whole genome shotgun (WGS) entry which is preliminary data.</text>
</comment>
<dbReference type="InterPro" id="IPR038731">
    <property type="entry name" value="RgtA/B/C-like"/>
</dbReference>
<feature type="transmembrane region" description="Helical" evidence="9">
    <location>
        <begin position="32"/>
        <end position="50"/>
    </location>
</feature>
<dbReference type="EMBL" id="BSOH01000005">
    <property type="protein sequence ID" value="GLR16338.1"/>
    <property type="molecule type" value="Genomic_DNA"/>
</dbReference>
<evidence type="ECO:0000256" key="9">
    <source>
        <dbReference type="SAM" id="Phobius"/>
    </source>
</evidence>
<dbReference type="PANTHER" id="PTHR33908:SF11">
    <property type="entry name" value="MEMBRANE PROTEIN"/>
    <property type="match status" value="1"/>
</dbReference>
<feature type="transmembrane region" description="Helical" evidence="9">
    <location>
        <begin position="345"/>
        <end position="364"/>
    </location>
</feature>
<accession>A0AA37SPE7</accession>
<evidence type="ECO:0000256" key="1">
    <source>
        <dbReference type="ARBA" id="ARBA00004651"/>
    </source>
</evidence>
<feature type="transmembrane region" description="Helical" evidence="9">
    <location>
        <begin position="109"/>
        <end position="128"/>
    </location>
</feature>
<evidence type="ECO:0000313" key="11">
    <source>
        <dbReference type="EMBL" id="GLR16338.1"/>
    </source>
</evidence>
<keyword evidence="7 9" id="KW-0472">Membrane</keyword>
<keyword evidence="3" id="KW-0328">Glycosyltransferase</keyword>
<evidence type="ECO:0000256" key="7">
    <source>
        <dbReference type="ARBA" id="ARBA00023136"/>
    </source>
</evidence>
<dbReference type="Pfam" id="PF13231">
    <property type="entry name" value="PMT_2"/>
    <property type="match status" value="1"/>
</dbReference>
<evidence type="ECO:0000256" key="8">
    <source>
        <dbReference type="SAM" id="MobiDB-lite"/>
    </source>
</evidence>
<sequence>MAQKKKNTKKASVKPQTKRVNPKPKKSINVNYDYIFLGLLIGLIILIYFIRVNFFDMPLERDEGDYGLAGKLILEGATPYVDVFEQKPPGLFYSYAFVEALFGTSSRNLHVGFMVVNMVTVVLLAYGIKFIMNPLAAIVAAYVYAILSINPYASGFAVQAEHLLIFYVSISFFMLAYFYKSENKLALIAAGAAVAWSATIKQNGIFFIAAMTIGVGAIHLAKQKLDLRKLIIEYSYLAIGGIGMFIIVCLLMLVQGVWQEFIFWSITFPREFYISEIPFSQGMTFMKGYFTNISAYDIWMWYGGIAGLVLVLFSKLKWGIKVWIITIAAFAFFSIWPGYRFYGHYWIQLFFGIAIAMAALVYSITDLLSRKLSKPISYGIPLLIFIVFATFYFNKNKGYYFSPNADSIMNAIYGDNPFVECRTIAEFIKSKNPDPKSDKLLVVGSEPQILLETGLQSPTPFTFIMFMTSTLEINKEWQRAYLEMMKKNEAKYAVLVFHPFSWLPQNEEANQFFRETYAHLLEHYKVIGVADILNVTQTVYKWDAEAGAYQPQGDKYVLVFERR</sequence>
<keyword evidence="12" id="KW-1185">Reference proteome</keyword>
<organism evidence="11 12">
    <name type="scientific">Portibacter lacus</name>
    <dbReference type="NCBI Taxonomy" id="1099794"/>
    <lineage>
        <taxon>Bacteria</taxon>
        <taxon>Pseudomonadati</taxon>
        <taxon>Bacteroidota</taxon>
        <taxon>Saprospiria</taxon>
        <taxon>Saprospirales</taxon>
        <taxon>Haliscomenobacteraceae</taxon>
        <taxon>Portibacter</taxon>
    </lineage>
</organism>
<evidence type="ECO:0000256" key="4">
    <source>
        <dbReference type="ARBA" id="ARBA00022679"/>
    </source>
</evidence>
<dbReference type="AlphaFoldDB" id="A0AA37SPE7"/>
<feature type="transmembrane region" description="Helical" evidence="9">
    <location>
        <begin position="320"/>
        <end position="339"/>
    </location>
</feature>
<feature type="region of interest" description="Disordered" evidence="8">
    <location>
        <begin position="1"/>
        <end position="22"/>
    </location>
</feature>
<keyword evidence="4" id="KW-0808">Transferase</keyword>
<feature type="domain" description="Glycosyltransferase RgtA/B/C/D-like" evidence="10">
    <location>
        <begin position="87"/>
        <end position="239"/>
    </location>
</feature>
<keyword evidence="6 9" id="KW-1133">Transmembrane helix</keyword>
<evidence type="ECO:0000313" key="12">
    <source>
        <dbReference type="Proteomes" id="UP001156666"/>
    </source>
</evidence>
<proteinExistence type="predicted"/>
<feature type="transmembrane region" description="Helical" evidence="9">
    <location>
        <begin position="185"/>
        <end position="200"/>
    </location>
</feature>
<feature type="transmembrane region" description="Helical" evidence="9">
    <location>
        <begin position="376"/>
        <end position="393"/>
    </location>
</feature>
<reference evidence="11" key="2">
    <citation type="submission" date="2023-01" db="EMBL/GenBank/DDBJ databases">
        <title>Draft genome sequence of Portibacter lacus strain NBRC 108769.</title>
        <authorList>
            <person name="Sun Q."/>
            <person name="Mori K."/>
        </authorList>
    </citation>
    <scope>NUCLEOTIDE SEQUENCE</scope>
    <source>
        <strain evidence="11">NBRC 108769</strain>
    </source>
</reference>
<feature type="transmembrane region" description="Helical" evidence="9">
    <location>
        <begin position="234"/>
        <end position="258"/>
    </location>
</feature>